<sequence>MIRIPRTPRSVDIAITNRCNLKCAYCSHFTSAGDVTRDLPTEDWFCFIEELGDCTVMRVTLEGGEAFMRRDLPEIIDAIGANRMRFAILSNGTLVTDDIATHLAATGRCDGVQVSIDGSRPETHDSCRGSGTFAKAVRGIGILREHGLPVPVRVTLHQHNVRNLEGIAAFLLDELGLPSFSTNAASYLGLCRSNAAYVQLTVEDRVYAMETLLRLNEEYNGRISAQAGPLADARMWTDMEKMRADGAPGFRNGCGFLASCSGPYSKLAVRADGVFVPCLQLPHIELGTINRDSLKGVWQMHPALDRLRERSSIPLSSFESCRRCEYLPYCRGGCPALAYTLTGEAYGPAPDGCLKRFLEDGGRLPE</sequence>
<gene>
    <name evidence="8" type="ORF">XD82_0005</name>
</gene>
<dbReference type="Proteomes" id="UP000054323">
    <property type="component" value="Unassembled WGS sequence"/>
</dbReference>
<dbReference type="SUPFAM" id="SSF102114">
    <property type="entry name" value="Radical SAM enzymes"/>
    <property type="match status" value="1"/>
</dbReference>
<dbReference type="InterPro" id="IPR023885">
    <property type="entry name" value="4Fe4S-binding_SPASM_dom"/>
</dbReference>
<comment type="cofactor">
    <cofactor evidence="1">
        <name>[4Fe-4S] cluster</name>
        <dbReference type="ChEBI" id="CHEBI:49883"/>
    </cofactor>
</comment>
<dbReference type="SFLD" id="SFLDG01067">
    <property type="entry name" value="SPASM/twitch_domain_containing"/>
    <property type="match status" value="1"/>
</dbReference>
<keyword evidence="6" id="KW-0411">Iron-sulfur</keyword>
<dbReference type="PATRIC" id="fig|2198.4.peg.1201"/>
<dbReference type="Gene3D" id="3.20.20.70">
    <property type="entry name" value="Aldolase class I"/>
    <property type="match status" value="1"/>
</dbReference>
<dbReference type="Pfam" id="PF13186">
    <property type="entry name" value="SPASM"/>
    <property type="match status" value="1"/>
</dbReference>
<dbReference type="NCBIfam" id="TIGR04085">
    <property type="entry name" value="rSAM_more_4Fe4S"/>
    <property type="match status" value="1"/>
</dbReference>
<comment type="caution">
    <text evidence="8">The sequence shown here is derived from an EMBL/GenBank/DDBJ whole genome shotgun (WGS) entry which is preliminary data.</text>
</comment>
<dbReference type="InterPro" id="IPR058240">
    <property type="entry name" value="rSAM_sf"/>
</dbReference>
<evidence type="ECO:0000313" key="9">
    <source>
        <dbReference type="Proteomes" id="UP000054323"/>
    </source>
</evidence>
<dbReference type="PANTHER" id="PTHR11228">
    <property type="entry name" value="RADICAL SAM DOMAIN PROTEIN"/>
    <property type="match status" value="1"/>
</dbReference>
<dbReference type="SFLD" id="SFLDS00029">
    <property type="entry name" value="Radical_SAM"/>
    <property type="match status" value="1"/>
</dbReference>
<evidence type="ECO:0000256" key="6">
    <source>
        <dbReference type="ARBA" id="ARBA00023014"/>
    </source>
</evidence>
<evidence type="ECO:0000256" key="4">
    <source>
        <dbReference type="ARBA" id="ARBA00022723"/>
    </source>
</evidence>
<proteinExistence type="predicted"/>
<dbReference type="GO" id="GO:0046872">
    <property type="term" value="F:metal ion binding"/>
    <property type="evidence" value="ECO:0007669"/>
    <property type="project" value="UniProtKB-KW"/>
</dbReference>
<name>A0A101GSM3_9EURY</name>
<dbReference type="PIRSF" id="PIRSF037420">
    <property type="entry name" value="PQQ_syn_pqqE"/>
    <property type="match status" value="1"/>
</dbReference>
<dbReference type="SFLD" id="SFLDG01386">
    <property type="entry name" value="main_SPASM_domain-containing"/>
    <property type="match status" value="1"/>
</dbReference>
<feature type="domain" description="Radical SAM core" evidence="7">
    <location>
        <begin position="5"/>
        <end position="222"/>
    </location>
</feature>
<protein>
    <submittedName>
        <fullName evidence="8">Radical SAM domain protein</fullName>
    </submittedName>
</protein>
<reference evidence="9" key="1">
    <citation type="journal article" date="2015" name="MBio">
        <title>Genome-Resolved Metagenomic Analysis Reveals Roles for Candidate Phyla and Other Microbial Community Members in Biogeochemical Transformations in Oil Reservoirs.</title>
        <authorList>
            <person name="Hu P."/>
            <person name="Tom L."/>
            <person name="Singh A."/>
            <person name="Thomas B.C."/>
            <person name="Baker B.J."/>
            <person name="Piceno Y.M."/>
            <person name="Andersen G.L."/>
            <person name="Banfield J.F."/>
        </authorList>
    </citation>
    <scope>NUCLEOTIDE SEQUENCE [LARGE SCALE GENOMIC DNA]</scope>
</reference>
<evidence type="ECO:0000259" key="7">
    <source>
        <dbReference type="PROSITE" id="PS51918"/>
    </source>
</evidence>
<dbReference type="PROSITE" id="PS51918">
    <property type="entry name" value="RADICAL_SAM"/>
    <property type="match status" value="1"/>
</dbReference>
<dbReference type="EMBL" id="LGGD01000001">
    <property type="protein sequence ID" value="KUK63933.1"/>
    <property type="molecule type" value="Genomic_DNA"/>
</dbReference>
<dbReference type="GO" id="GO:0051539">
    <property type="term" value="F:4 iron, 4 sulfur cluster binding"/>
    <property type="evidence" value="ECO:0007669"/>
    <property type="project" value="UniProtKB-KW"/>
</dbReference>
<dbReference type="NCBIfam" id="TIGR04250">
    <property type="entry name" value="SCM_rSAM_ScmE"/>
    <property type="match status" value="1"/>
</dbReference>
<evidence type="ECO:0000256" key="1">
    <source>
        <dbReference type="ARBA" id="ARBA00001966"/>
    </source>
</evidence>
<accession>A0A101GSM3</accession>
<evidence type="ECO:0000256" key="2">
    <source>
        <dbReference type="ARBA" id="ARBA00022485"/>
    </source>
</evidence>
<dbReference type="InterPro" id="IPR007197">
    <property type="entry name" value="rSAM"/>
</dbReference>
<dbReference type="GO" id="GO:0003824">
    <property type="term" value="F:catalytic activity"/>
    <property type="evidence" value="ECO:0007669"/>
    <property type="project" value="InterPro"/>
</dbReference>
<dbReference type="InterPro" id="IPR013785">
    <property type="entry name" value="Aldolase_TIM"/>
</dbReference>
<organism evidence="8 9">
    <name type="scientific">Methanoculleus marisnigri</name>
    <dbReference type="NCBI Taxonomy" id="2198"/>
    <lineage>
        <taxon>Archaea</taxon>
        <taxon>Methanobacteriati</taxon>
        <taxon>Methanobacteriota</taxon>
        <taxon>Stenosarchaea group</taxon>
        <taxon>Methanomicrobia</taxon>
        <taxon>Methanomicrobiales</taxon>
        <taxon>Methanomicrobiaceae</taxon>
        <taxon>Methanoculleus</taxon>
    </lineage>
</organism>
<dbReference type="AlphaFoldDB" id="A0A101GSM3"/>
<keyword evidence="5" id="KW-0408">Iron</keyword>
<dbReference type="InterPro" id="IPR017200">
    <property type="entry name" value="PqqE-like"/>
</dbReference>
<keyword evidence="3" id="KW-0949">S-adenosyl-L-methionine</keyword>
<dbReference type="CDD" id="cd01335">
    <property type="entry name" value="Radical_SAM"/>
    <property type="match status" value="1"/>
</dbReference>
<evidence type="ECO:0000256" key="3">
    <source>
        <dbReference type="ARBA" id="ARBA00022691"/>
    </source>
</evidence>
<dbReference type="Pfam" id="PF04055">
    <property type="entry name" value="Radical_SAM"/>
    <property type="match status" value="1"/>
</dbReference>
<dbReference type="SMART" id="SM00729">
    <property type="entry name" value="Elp3"/>
    <property type="match status" value="1"/>
</dbReference>
<dbReference type="PANTHER" id="PTHR11228:SF7">
    <property type="entry name" value="PQQA PEPTIDE CYCLASE"/>
    <property type="match status" value="1"/>
</dbReference>
<evidence type="ECO:0000313" key="8">
    <source>
        <dbReference type="EMBL" id="KUK63933.1"/>
    </source>
</evidence>
<keyword evidence="2" id="KW-0004">4Fe-4S</keyword>
<keyword evidence="4" id="KW-0479">Metal-binding</keyword>
<dbReference type="InterPro" id="IPR006638">
    <property type="entry name" value="Elp3/MiaA/NifB-like_rSAM"/>
</dbReference>
<dbReference type="InterPro" id="IPR050377">
    <property type="entry name" value="Radical_SAM_PqqE_MftC-like"/>
</dbReference>
<dbReference type="InterPro" id="IPR026344">
    <property type="entry name" value="SCM_rSAM_ScmE"/>
</dbReference>
<evidence type="ECO:0000256" key="5">
    <source>
        <dbReference type="ARBA" id="ARBA00023004"/>
    </source>
</evidence>